<reference evidence="3" key="1">
    <citation type="submission" date="2020-09" db="EMBL/GenBank/DDBJ databases">
        <title>Genome-Enabled Discovery of Anthraquinone Biosynthesis in Senna tora.</title>
        <authorList>
            <person name="Kang S.-H."/>
            <person name="Pandey R.P."/>
            <person name="Lee C.-M."/>
            <person name="Sim J.-S."/>
            <person name="Jeong J.-T."/>
            <person name="Choi B.-S."/>
            <person name="Jung M."/>
            <person name="Ginzburg D."/>
            <person name="Zhao K."/>
            <person name="Won S.Y."/>
            <person name="Oh T.-J."/>
            <person name="Yu Y."/>
            <person name="Kim N.-H."/>
            <person name="Lee O.R."/>
            <person name="Lee T.-H."/>
            <person name="Bashyal P."/>
            <person name="Kim T.-S."/>
            <person name="Lee W.-H."/>
            <person name="Kawkins C."/>
            <person name="Kim C.-K."/>
            <person name="Kim J.S."/>
            <person name="Ahn B.O."/>
            <person name="Rhee S.Y."/>
            <person name="Sohng J.K."/>
        </authorList>
    </citation>
    <scope>NUCLEOTIDE SEQUENCE</scope>
    <source>
        <tissue evidence="3">Leaf</tissue>
    </source>
</reference>
<name>A0A834WQT6_9FABA</name>
<dbReference type="EMBL" id="JAAIUW010000006">
    <property type="protein sequence ID" value="KAF7826204.1"/>
    <property type="molecule type" value="Genomic_DNA"/>
</dbReference>
<keyword evidence="2" id="KW-1133">Transmembrane helix</keyword>
<organism evidence="3 4">
    <name type="scientific">Senna tora</name>
    <dbReference type="NCBI Taxonomy" id="362788"/>
    <lineage>
        <taxon>Eukaryota</taxon>
        <taxon>Viridiplantae</taxon>
        <taxon>Streptophyta</taxon>
        <taxon>Embryophyta</taxon>
        <taxon>Tracheophyta</taxon>
        <taxon>Spermatophyta</taxon>
        <taxon>Magnoliopsida</taxon>
        <taxon>eudicotyledons</taxon>
        <taxon>Gunneridae</taxon>
        <taxon>Pentapetalae</taxon>
        <taxon>rosids</taxon>
        <taxon>fabids</taxon>
        <taxon>Fabales</taxon>
        <taxon>Fabaceae</taxon>
        <taxon>Caesalpinioideae</taxon>
        <taxon>Cassia clade</taxon>
        <taxon>Senna</taxon>
    </lineage>
</organism>
<keyword evidence="4" id="KW-1185">Reference proteome</keyword>
<dbReference type="AlphaFoldDB" id="A0A834WQT6"/>
<protein>
    <submittedName>
        <fullName evidence="3">Uncharacterized protein</fullName>
    </submittedName>
</protein>
<dbReference type="PANTHER" id="PTHR33868:SF2">
    <property type="entry name" value="EXPRESSED PROTEIN"/>
    <property type="match status" value="1"/>
</dbReference>
<keyword evidence="2" id="KW-0812">Transmembrane</keyword>
<keyword evidence="2" id="KW-0472">Membrane</keyword>
<evidence type="ECO:0000256" key="2">
    <source>
        <dbReference type="SAM" id="Phobius"/>
    </source>
</evidence>
<evidence type="ECO:0000313" key="3">
    <source>
        <dbReference type="EMBL" id="KAF7826204.1"/>
    </source>
</evidence>
<sequence length="446" mass="50445">MAAAEARAVWQRTANRCFVQEDAKRAPKLACCQPSCATSKLVDAGALNAADESDHTAISVPPFNRKSSFSNLSPDTRWWLHMQPSYGYQKGLTHEQLKALEDEVEIMKASDENETFKGDVTYPCEEEHDSFYHMDRMQGEYSENSQTSAELMDIAGKQETVEIDGVGSSVSKQMNEFCLDSEYSWIEGNKTEPWWRTTDRDELASFVSQKLLDHIENCDLPPPRRKYVRRDPCTSIGDDKIRTACFDWETKSFGSAHFTAQEQGSSDPRLLHGKQGPSANEEPLRYASEKSSSYTTMHKEQGFEGDPSKVQLMEALCHSQTRAREAEEAAKQAYAEKEDVVKLIFKQASQLFAYKQWLRMLQLETLYNQINNKDQPISALFPVALPWMTCEGRKPLKRKQKLSTNEGERPRNDNITTYAVALALGLSLVGAGLLLGWTVGWMLPHL</sequence>
<feature type="region of interest" description="Disordered" evidence="1">
    <location>
        <begin position="260"/>
        <end position="304"/>
    </location>
</feature>
<gene>
    <name evidence="3" type="ORF">G2W53_017368</name>
</gene>
<dbReference type="OrthoDB" id="1920951at2759"/>
<comment type="caution">
    <text evidence="3">The sequence shown here is derived from an EMBL/GenBank/DDBJ whole genome shotgun (WGS) entry which is preliminary data.</text>
</comment>
<accession>A0A834WQT6</accession>
<evidence type="ECO:0000256" key="1">
    <source>
        <dbReference type="SAM" id="MobiDB-lite"/>
    </source>
</evidence>
<dbReference type="PANTHER" id="PTHR33868">
    <property type="entry name" value="EXPRESSED PROTEIN"/>
    <property type="match status" value="1"/>
</dbReference>
<dbReference type="Proteomes" id="UP000634136">
    <property type="component" value="Unassembled WGS sequence"/>
</dbReference>
<feature type="transmembrane region" description="Helical" evidence="2">
    <location>
        <begin position="418"/>
        <end position="443"/>
    </location>
</feature>
<evidence type="ECO:0000313" key="4">
    <source>
        <dbReference type="Proteomes" id="UP000634136"/>
    </source>
</evidence>
<proteinExistence type="predicted"/>